<dbReference type="GO" id="GO:0006508">
    <property type="term" value="P:proteolysis"/>
    <property type="evidence" value="ECO:0007669"/>
    <property type="project" value="UniProtKB-KW"/>
</dbReference>
<dbReference type="InterPro" id="IPR000994">
    <property type="entry name" value="Pept_M24"/>
</dbReference>
<sequence>MTPTPDLAALYAAHLATLQQRLAQALGAQGLDALLVAAGQEKFAFLDDRPYNFQPNPHFVHWLPLTGTHAAPGSWLVLLPGQRPRLLFLQPEDYWHAPPAAPAGYWVSAWEIETFRQPEALLARLRELAPARSAQIAETDAALPELSLNPQPLLDALHFARGCKTAYERVLMRGASRRAALGHLGARAAFEGGGSEADIHSAYLTASGQAERELPYGNIVGLGAHGAVLHWQHQDSQPPAQATSLLIDAGAACGGYAADITRSWLHPEAAAGAARDDFAALLTGMEALQLALVDEVREGTDYVAIHLSAHRRIAQLLLDQRLLSGLSAEAAVAQGLSAHFFPHGVGHLLGLQVHDVAGLQVDATGTRRERPAGHPYLRLTRVLSEGMAVTIEPGLYFVPLLLTALRQGPLAGHVDWARVEALRPFGGIRIEDDVVCNGPGQAPENLTREAFQVLQA</sequence>
<evidence type="ECO:0000259" key="9">
    <source>
        <dbReference type="Pfam" id="PF21216"/>
    </source>
</evidence>
<dbReference type="SUPFAM" id="SSF55920">
    <property type="entry name" value="Creatinase/aminopeptidase"/>
    <property type="match status" value="1"/>
</dbReference>
<dbReference type="EC" id="3.4.13.9" evidence="10"/>
<feature type="domain" description="Peptidase M24" evidence="8">
    <location>
        <begin position="171"/>
        <end position="436"/>
    </location>
</feature>
<dbReference type="InterPro" id="IPR029149">
    <property type="entry name" value="Creatin/AminoP/Spt16_N"/>
</dbReference>
<dbReference type="AlphaFoldDB" id="A0A931J7I0"/>
<dbReference type="GO" id="GO:0102009">
    <property type="term" value="F:proline dipeptidase activity"/>
    <property type="evidence" value="ECO:0007669"/>
    <property type="project" value="UniProtKB-EC"/>
</dbReference>
<dbReference type="Pfam" id="PF21216">
    <property type="entry name" value="PepQ_N"/>
    <property type="match status" value="1"/>
</dbReference>
<gene>
    <name evidence="10" type="primary">pepQ</name>
    <name evidence="10" type="ORF">I7X39_15185</name>
</gene>
<keyword evidence="3" id="KW-0479">Metal-binding</keyword>
<dbReference type="InterPro" id="IPR036005">
    <property type="entry name" value="Creatinase/aminopeptidase-like"/>
</dbReference>
<dbReference type="GO" id="GO:0046872">
    <property type="term" value="F:metal ion binding"/>
    <property type="evidence" value="ECO:0007669"/>
    <property type="project" value="UniProtKB-KW"/>
</dbReference>
<accession>A0A931J7I0</accession>
<dbReference type="GO" id="GO:0016795">
    <property type="term" value="F:phosphoric triester hydrolase activity"/>
    <property type="evidence" value="ECO:0007669"/>
    <property type="project" value="InterPro"/>
</dbReference>
<dbReference type="GO" id="GO:0005829">
    <property type="term" value="C:cytosol"/>
    <property type="evidence" value="ECO:0007669"/>
    <property type="project" value="TreeGrafter"/>
</dbReference>
<dbReference type="InterPro" id="IPR048819">
    <property type="entry name" value="PepQ_N"/>
</dbReference>
<dbReference type="Gene3D" id="3.90.230.10">
    <property type="entry name" value="Creatinase/methionine aminopeptidase superfamily"/>
    <property type="match status" value="1"/>
</dbReference>
<evidence type="ECO:0000313" key="11">
    <source>
        <dbReference type="Proteomes" id="UP000613266"/>
    </source>
</evidence>
<organism evidence="10 11">
    <name type="scientific">Inhella proteolytica</name>
    <dbReference type="NCBI Taxonomy" id="2795029"/>
    <lineage>
        <taxon>Bacteria</taxon>
        <taxon>Pseudomonadati</taxon>
        <taxon>Pseudomonadota</taxon>
        <taxon>Betaproteobacteria</taxon>
        <taxon>Burkholderiales</taxon>
        <taxon>Sphaerotilaceae</taxon>
        <taxon>Inhella</taxon>
    </lineage>
</organism>
<dbReference type="InterPro" id="IPR001131">
    <property type="entry name" value="Peptidase_M24B_aminopep-P_CS"/>
</dbReference>
<keyword evidence="11" id="KW-1185">Reference proteome</keyword>
<evidence type="ECO:0000256" key="2">
    <source>
        <dbReference type="ARBA" id="ARBA00022670"/>
    </source>
</evidence>
<dbReference type="InterPro" id="IPR022846">
    <property type="entry name" value="X_Pro_dipept"/>
</dbReference>
<keyword evidence="7" id="KW-0464">Manganese</keyword>
<dbReference type="Pfam" id="PF00557">
    <property type="entry name" value="Peptidase_M24"/>
    <property type="match status" value="1"/>
</dbReference>
<keyword evidence="5 10" id="KW-0224">Dipeptidase</keyword>
<evidence type="ECO:0000256" key="1">
    <source>
        <dbReference type="ARBA" id="ARBA00001936"/>
    </source>
</evidence>
<evidence type="ECO:0000256" key="5">
    <source>
        <dbReference type="ARBA" id="ARBA00022997"/>
    </source>
</evidence>
<evidence type="ECO:0000256" key="6">
    <source>
        <dbReference type="ARBA" id="ARBA00023049"/>
    </source>
</evidence>
<comment type="caution">
    <text evidence="10">The sequence shown here is derived from an EMBL/GenBank/DDBJ whole genome shotgun (WGS) entry which is preliminary data.</text>
</comment>
<evidence type="ECO:0000313" key="10">
    <source>
        <dbReference type="EMBL" id="MBH9578232.1"/>
    </source>
</evidence>
<dbReference type="HAMAP" id="MF_01279">
    <property type="entry name" value="X_Pro_dipeptid"/>
    <property type="match status" value="1"/>
</dbReference>
<dbReference type="NCBIfam" id="NF010133">
    <property type="entry name" value="PRK13607.1"/>
    <property type="match status" value="1"/>
</dbReference>
<dbReference type="Proteomes" id="UP000613266">
    <property type="component" value="Unassembled WGS sequence"/>
</dbReference>
<evidence type="ECO:0000256" key="3">
    <source>
        <dbReference type="ARBA" id="ARBA00022723"/>
    </source>
</evidence>
<keyword evidence="2" id="KW-0645">Protease</keyword>
<dbReference type="EMBL" id="JAEDAK010000010">
    <property type="protein sequence ID" value="MBH9578232.1"/>
    <property type="molecule type" value="Genomic_DNA"/>
</dbReference>
<dbReference type="PANTHER" id="PTHR43226:SF8">
    <property type="entry name" value="XAA-PRO DIPEPTIDASE"/>
    <property type="match status" value="1"/>
</dbReference>
<reference evidence="10" key="1">
    <citation type="submission" date="2020-12" db="EMBL/GenBank/DDBJ databases">
        <title>The genome sequence of Inhella sp. 1Y17.</title>
        <authorList>
            <person name="Liu Y."/>
        </authorList>
    </citation>
    <scope>NUCLEOTIDE SEQUENCE</scope>
    <source>
        <strain evidence="10">1Y17</strain>
    </source>
</reference>
<keyword evidence="6" id="KW-0482">Metalloprotease</keyword>
<dbReference type="PROSITE" id="PS00491">
    <property type="entry name" value="PROLINE_PEPTIDASE"/>
    <property type="match status" value="1"/>
</dbReference>
<evidence type="ECO:0000256" key="4">
    <source>
        <dbReference type="ARBA" id="ARBA00022801"/>
    </source>
</evidence>
<proteinExistence type="inferred from homology"/>
<name>A0A931J7I0_9BURK</name>
<dbReference type="Gene3D" id="3.40.350.10">
    <property type="entry name" value="Creatinase/prolidase N-terminal domain"/>
    <property type="match status" value="1"/>
</dbReference>
<feature type="domain" description="Xaa-Pro dipeptidase N-terminal" evidence="9">
    <location>
        <begin position="10"/>
        <end position="159"/>
    </location>
</feature>
<dbReference type="GO" id="GO:0008237">
    <property type="term" value="F:metallopeptidase activity"/>
    <property type="evidence" value="ECO:0007669"/>
    <property type="project" value="UniProtKB-KW"/>
</dbReference>
<dbReference type="RefSeq" id="WP_198112001.1">
    <property type="nucleotide sequence ID" value="NZ_JAEDAK010000010.1"/>
</dbReference>
<evidence type="ECO:0000259" key="8">
    <source>
        <dbReference type="Pfam" id="PF00557"/>
    </source>
</evidence>
<protein>
    <submittedName>
        <fullName evidence="10">Xaa-Pro dipeptidase</fullName>
        <ecNumber evidence="10">3.4.13.9</ecNumber>
    </submittedName>
</protein>
<comment type="cofactor">
    <cofactor evidence="1">
        <name>Mn(2+)</name>
        <dbReference type="ChEBI" id="CHEBI:29035"/>
    </cofactor>
</comment>
<keyword evidence="4 10" id="KW-0378">Hydrolase</keyword>
<dbReference type="InterPro" id="IPR052433">
    <property type="entry name" value="X-Pro_dipept-like"/>
</dbReference>
<evidence type="ECO:0000256" key="7">
    <source>
        <dbReference type="ARBA" id="ARBA00023211"/>
    </source>
</evidence>
<dbReference type="GO" id="GO:0004177">
    <property type="term" value="F:aminopeptidase activity"/>
    <property type="evidence" value="ECO:0007669"/>
    <property type="project" value="TreeGrafter"/>
</dbReference>
<dbReference type="PANTHER" id="PTHR43226">
    <property type="entry name" value="XAA-PRO AMINOPEPTIDASE 3"/>
    <property type="match status" value="1"/>
</dbReference>